<keyword evidence="1 7" id="KW-0436">Ligase</keyword>
<keyword evidence="9" id="KW-1185">Reference proteome</keyword>
<dbReference type="GO" id="GO:0005525">
    <property type="term" value="F:GTP binding"/>
    <property type="evidence" value="ECO:0007669"/>
    <property type="project" value="UniProtKB-UniRule"/>
</dbReference>
<evidence type="ECO:0000256" key="3">
    <source>
        <dbReference type="ARBA" id="ARBA00022741"/>
    </source>
</evidence>
<dbReference type="Pfam" id="PF00709">
    <property type="entry name" value="Adenylsucc_synt"/>
    <property type="match status" value="2"/>
</dbReference>
<feature type="active site" description="Proton donor" evidence="7">
    <location>
        <position position="43"/>
    </location>
</feature>
<comment type="function">
    <text evidence="7">Plays an important role in the de novo pathway of purine nucleotide biosynthesis. Catalyzes the first committed step in the biosynthesis of AMP from IMP.</text>
</comment>
<evidence type="ECO:0000256" key="5">
    <source>
        <dbReference type="ARBA" id="ARBA00022842"/>
    </source>
</evidence>
<dbReference type="EC" id="6.3.4.4" evidence="7"/>
<reference evidence="8 9" key="1">
    <citation type="submission" date="2020-01" db="EMBL/GenBank/DDBJ databases">
        <title>Jiella pacifica sp. nov.</title>
        <authorList>
            <person name="Xue Z."/>
            <person name="Zhu S."/>
            <person name="Chen J."/>
            <person name="Yang J."/>
        </authorList>
    </citation>
    <scope>NUCLEOTIDE SEQUENCE [LARGE SCALE GENOMIC DNA]</scope>
    <source>
        <strain evidence="8 9">40Bstr34</strain>
    </source>
</reference>
<sequence>MPVSIVVGGQFGSEGKGKVALEIVRRADGRSTVVRVGGPNSGHTAYDRHGRRWALRQMPAACVDLNVDVVFPAGSYIDIELLRSEIDALSFPEDRIHIHPFANIITDQHRAWEQSSNLTGRIGSTGSGVGAAVMASVARTAENFPLVAVHAQFQGQLEPMIRDTSTVLDDILRRGDRVVIEGSQGFGLSLLDGGIWPKATARSTTAAAALSEAGIGIAHVDDVVLVLRSFPIRVAGESGPLSRETTWQRIAERTGRSDDIREYTTVTKKLRRVGEFDVELARKAIMVNAPHRLVLNHLDYVGPAEELNLQSGAARRFVTDVEAWIGRPVSWLGFDPYSVVDRTRMFA</sequence>
<feature type="binding site" evidence="7">
    <location>
        <begin position="265"/>
        <end position="271"/>
    </location>
    <ligand>
        <name>substrate</name>
    </ligand>
</feature>
<feature type="binding site" evidence="7">
    <location>
        <position position="42"/>
    </location>
    <ligand>
        <name>Mg(2+)</name>
        <dbReference type="ChEBI" id="CHEBI:18420"/>
    </ligand>
</feature>
<dbReference type="Proteomes" id="UP000469011">
    <property type="component" value="Unassembled WGS sequence"/>
</dbReference>
<keyword evidence="6 7" id="KW-0342">GTP-binding</keyword>
<proteinExistence type="inferred from homology"/>
<feature type="binding site" description="in other chain" evidence="7">
    <location>
        <begin position="40"/>
        <end position="43"/>
    </location>
    <ligand>
        <name>IMP</name>
        <dbReference type="ChEBI" id="CHEBI:58053"/>
        <note>ligand shared between dimeric partners</note>
    </ligand>
</feature>
<comment type="subunit">
    <text evidence="7">Homodimer.</text>
</comment>
<dbReference type="EMBL" id="JAAAMG010000030">
    <property type="protein sequence ID" value="NDW07464.1"/>
    <property type="molecule type" value="Genomic_DNA"/>
</dbReference>
<keyword evidence="7" id="KW-0963">Cytoplasm</keyword>
<dbReference type="Gene3D" id="3.90.170.10">
    <property type="entry name" value="Adenylosuccinate Synthetase, subunit A, domain 3"/>
    <property type="match status" value="1"/>
</dbReference>
<feature type="binding site" evidence="7">
    <location>
        <position position="271"/>
    </location>
    <ligand>
        <name>GTP</name>
        <dbReference type="ChEBI" id="CHEBI:37565"/>
    </ligand>
</feature>
<comment type="subcellular location">
    <subcellularLocation>
        <location evidence="7">Cytoplasm</location>
    </subcellularLocation>
</comment>
<protein>
    <recommendedName>
        <fullName evidence="7">Adenylosuccinate synthetase</fullName>
        <shortName evidence="7">AMPSase</shortName>
        <shortName evidence="7">AdSS</shortName>
        <ecNumber evidence="7">6.3.4.4</ecNumber>
    </recommendedName>
    <alternativeName>
        <fullName evidence="7">IMP--aspartate ligase</fullName>
    </alternativeName>
</protein>
<comment type="similarity">
    <text evidence="7">Belongs to the adenylosuccinate synthetase family.</text>
</comment>
<keyword evidence="2 7" id="KW-0479">Metal-binding</keyword>
<organism evidence="8 9">
    <name type="scientific">Jiella pacifica</name>
    <dbReference type="NCBI Taxonomy" id="2696469"/>
    <lineage>
        <taxon>Bacteria</taxon>
        <taxon>Pseudomonadati</taxon>
        <taxon>Pseudomonadota</taxon>
        <taxon>Alphaproteobacteria</taxon>
        <taxon>Hyphomicrobiales</taxon>
        <taxon>Aurantimonadaceae</taxon>
        <taxon>Jiella</taxon>
    </lineage>
</organism>
<dbReference type="UniPathway" id="UPA00075">
    <property type="reaction ID" value="UER00335"/>
</dbReference>
<keyword evidence="4 7" id="KW-0658">Purine biosynthesis</keyword>
<accession>A0A6N9T7R7</accession>
<evidence type="ECO:0000313" key="8">
    <source>
        <dbReference type="EMBL" id="NDW07464.1"/>
    </source>
</evidence>
<dbReference type="InterPro" id="IPR027417">
    <property type="entry name" value="P-loop_NTPase"/>
</dbReference>
<comment type="pathway">
    <text evidence="7">Purine metabolism; AMP biosynthesis via de novo pathway; AMP from IMP: step 1/2.</text>
</comment>
<dbReference type="AlphaFoldDB" id="A0A6N9T7R7"/>
<feature type="binding site" description="in other chain" evidence="7">
    <location>
        <position position="184"/>
    </location>
    <ligand>
        <name>IMP</name>
        <dbReference type="ChEBI" id="CHEBI:58053"/>
        <note>ligand shared between dimeric partners</note>
    </ligand>
</feature>
<comment type="caution">
    <text evidence="8">The sequence shown here is derived from an EMBL/GenBank/DDBJ whole genome shotgun (WGS) entry which is preliminary data.</text>
</comment>
<dbReference type="InterPro" id="IPR042109">
    <property type="entry name" value="Adenylosuccinate_synth_dom1"/>
</dbReference>
<comment type="cofactor">
    <cofactor evidence="7">
        <name>Mg(2+)</name>
        <dbReference type="ChEBI" id="CHEBI:18420"/>
    </cofactor>
    <text evidence="7">Binds 1 Mg(2+) ion per subunit.</text>
</comment>
<feature type="binding site" evidence="7">
    <location>
        <begin position="42"/>
        <end position="44"/>
    </location>
    <ligand>
        <name>GTP</name>
        <dbReference type="ChEBI" id="CHEBI:37565"/>
    </ligand>
</feature>
<evidence type="ECO:0000256" key="7">
    <source>
        <dbReference type="HAMAP-Rule" id="MF_00011"/>
    </source>
</evidence>
<feature type="binding site" description="in other chain" evidence="7">
    <location>
        <position position="125"/>
    </location>
    <ligand>
        <name>IMP</name>
        <dbReference type="ChEBI" id="CHEBI:58053"/>
        <note>ligand shared between dimeric partners</note>
    </ligand>
</feature>
<feature type="binding site" description="in other chain" evidence="7">
    <location>
        <position position="200"/>
    </location>
    <ligand>
        <name>IMP</name>
        <dbReference type="ChEBI" id="CHEBI:58053"/>
        <note>ligand shared between dimeric partners</note>
    </ligand>
</feature>
<dbReference type="PANTHER" id="PTHR11846">
    <property type="entry name" value="ADENYLOSUCCINATE SYNTHETASE"/>
    <property type="match status" value="1"/>
</dbReference>
<dbReference type="GO" id="GO:0005737">
    <property type="term" value="C:cytoplasm"/>
    <property type="evidence" value="ECO:0007669"/>
    <property type="project" value="UniProtKB-SubCell"/>
</dbReference>
<dbReference type="InterPro" id="IPR001114">
    <property type="entry name" value="Adenylosuccinate_synthetase"/>
</dbReference>
<dbReference type="RefSeq" id="WP_163465922.1">
    <property type="nucleotide sequence ID" value="NZ_JAAAMG010000030.1"/>
</dbReference>
<gene>
    <name evidence="7" type="primary">purA</name>
    <name evidence="8" type="ORF">GTK09_23900</name>
</gene>
<name>A0A6N9T7R7_9HYPH</name>
<feature type="binding site" evidence="7">
    <location>
        <position position="139"/>
    </location>
    <ligand>
        <name>IMP</name>
        <dbReference type="ChEBI" id="CHEBI:58053"/>
        <note>ligand shared between dimeric partners</note>
    </ligand>
</feature>
<dbReference type="GO" id="GO:0000287">
    <property type="term" value="F:magnesium ion binding"/>
    <property type="evidence" value="ECO:0007669"/>
    <property type="project" value="UniProtKB-UniRule"/>
</dbReference>
<feature type="binding site" description="in other chain" evidence="7">
    <location>
        <position position="269"/>
    </location>
    <ligand>
        <name>IMP</name>
        <dbReference type="ChEBI" id="CHEBI:58053"/>
        <note>ligand shared between dimeric partners</note>
    </ligand>
</feature>
<dbReference type="GO" id="GO:0046040">
    <property type="term" value="P:IMP metabolic process"/>
    <property type="evidence" value="ECO:0007669"/>
    <property type="project" value="TreeGrafter"/>
</dbReference>
<evidence type="ECO:0000256" key="1">
    <source>
        <dbReference type="ARBA" id="ARBA00022598"/>
    </source>
</evidence>
<comment type="caution">
    <text evidence="7">Lacks conserved residue(s) required for the propagation of feature annotation.</text>
</comment>
<feature type="binding site" evidence="7">
    <location>
        <begin position="297"/>
        <end position="299"/>
    </location>
    <ligand>
        <name>GTP</name>
        <dbReference type="ChEBI" id="CHEBI:37565"/>
    </ligand>
</feature>
<evidence type="ECO:0000313" key="9">
    <source>
        <dbReference type="Proteomes" id="UP000469011"/>
    </source>
</evidence>
<dbReference type="SUPFAM" id="SSF52540">
    <property type="entry name" value="P-loop containing nucleoside triphosphate hydrolases"/>
    <property type="match status" value="1"/>
</dbReference>
<dbReference type="GO" id="GO:0044208">
    <property type="term" value="P:'de novo' AMP biosynthetic process"/>
    <property type="evidence" value="ECO:0007669"/>
    <property type="project" value="UniProtKB-UniRule"/>
</dbReference>
<dbReference type="InterPro" id="IPR042111">
    <property type="entry name" value="Adenylosuccinate_synth_dom3"/>
</dbReference>
<keyword evidence="5 7" id="KW-0460">Magnesium</keyword>
<comment type="catalytic activity">
    <reaction evidence="7">
        <text>IMP + L-aspartate + GTP = N(6)-(1,2-dicarboxyethyl)-AMP + GDP + phosphate + 2 H(+)</text>
        <dbReference type="Rhea" id="RHEA:15753"/>
        <dbReference type="ChEBI" id="CHEBI:15378"/>
        <dbReference type="ChEBI" id="CHEBI:29991"/>
        <dbReference type="ChEBI" id="CHEBI:37565"/>
        <dbReference type="ChEBI" id="CHEBI:43474"/>
        <dbReference type="ChEBI" id="CHEBI:57567"/>
        <dbReference type="ChEBI" id="CHEBI:58053"/>
        <dbReference type="ChEBI" id="CHEBI:58189"/>
        <dbReference type="EC" id="6.3.4.4"/>
    </reaction>
</comment>
<dbReference type="Gene3D" id="3.40.440.10">
    <property type="entry name" value="Adenylosuccinate Synthetase, subunit A, domain 1"/>
    <property type="match status" value="2"/>
</dbReference>
<dbReference type="GO" id="GO:0004019">
    <property type="term" value="F:adenylosuccinate synthase activity"/>
    <property type="evidence" value="ECO:0007669"/>
    <property type="project" value="UniProtKB-UniRule"/>
</dbReference>
<evidence type="ECO:0000256" key="6">
    <source>
        <dbReference type="ARBA" id="ARBA00023134"/>
    </source>
</evidence>
<keyword evidence="3 7" id="KW-0547">Nucleotide-binding</keyword>
<evidence type="ECO:0000256" key="2">
    <source>
        <dbReference type="ARBA" id="ARBA00022723"/>
    </source>
</evidence>
<dbReference type="HAMAP" id="MF_00011">
    <property type="entry name" value="Adenylosucc_synth"/>
    <property type="match status" value="1"/>
</dbReference>
<dbReference type="PANTHER" id="PTHR11846:SF0">
    <property type="entry name" value="ADENYLOSUCCINATE SYNTHETASE"/>
    <property type="match status" value="1"/>
</dbReference>
<evidence type="ECO:0000256" key="4">
    <source>
        <dbReference type="ARBA" id="ARBA00022755"/>
    </source>
</evidence>
<dbReference type="SMART" id="SM00788">
    <property type="entry name" value="Adenylsucc_synt"/>
    <property type="match status" value="1"/>
</dbReference>